<accession>A0ABU3BCL1</accession>
<evidence type="ECO:0000256" key="4">
    <source>
        <dbReference type="ARBA" id="ARBA00023098"/>
    </source>
</evidence>
<comment type="caution">
    <text evidence="7">The sequence shown here is derived from an EMBL/GenBank/DDBJ whole genome shotgun (WGS) entry which is preliminary data.</text>
</comment>
<dbReference type="Pfam" id="PF13193">
    <property type="entry name" value="AMP-binding_C"/>
    <property type="match status" value="1"/>
</dbReference>
<evidence type="ECO:0000313" key="7">
    <source>
        <dbReference type="EMBL" id="MDT0619532.1"/>
    </source>
</evidence>
<dbReference type="CDD" id="cd12119">
    <property type="entry name" value="ttLC_FACS_AlkK_like"/>
    <property type="match status" value="1"/>
</dbReference>
<keyword evidence="4" id="KW-0443">Lipid metabolism</keyword>
<evidence type="ECO:0000313" key="8">
    <source>
        <dbReference type="Proteomes" id="UP001259982"/>
    </source>
</evidence>
<evidence type="ECO:0000256" key="2">
    <source>
        <dbReference type="ARBA" id="ARBA00022598"/>
    </source>
</evidence>
<dbReference type="NCBIfam" id="NF004837">
    <property type="entry name" value="PRK06187.1"/>
    <property type="match status" value="1"/>
</dbReference>
<dbReference type="Gene3D" id="3.40.50.12780">
    <property type="entry name" value="N-terminal domain of ligase-like"/>
    <property type="match status" value="1"/>
</dbReference>
<dbReference type="PANTHER" id="PTHR43859">
    <property type="entry name" value="ACYL-ACTIVATING ENZYME"/>
    <property type="match status" value="1"/>
</dbReference>
<dbReference type="Proteomes" id="UP001259982">
    <property type="component" value="Unassembled WGS sequence"/>
</dbReference>
<dbReference type="InterPro" id="IPR020845">
    <property type="entry name" value="AMP-binding_CS"/>
</dbReference>
<dbReference type="Pfam" id="PF00501">
    <property type="entry name" value="AMP-binding"/>
    <property type="match status" value="1"/>
</dbReference>
<gene>
    <name evidence="7" type="ORF">RM531_13720</name>
</gene>
<organism evidence="7 8">
    <name type="scientific">Spectribacter acetivorans</name>
    <dbReference type="NCBI Taxonomy" id="3075603"/>
    <lineage>
        <taxon>Bacteria</taxon>
        <taxon>Pseudomonadati</taxon>
        <taxon>Pseudomonadota</taxon>
        <taxon>Gammaproteobacteria</taxon>
        <taxon>Salinisphaerales</taxon>
        <taxon>Salinisphaeraceae</taxon>
        <taxon>Spectribacter</taxon>
    </lineage>
</organism>
<evidence type="ECO:0000259" key="5">
    <source>
        <dbReference type="Pfam" id="PF00501"/>
    </source>
</evidence>
<dbReference type="InterPro" id="IPR025110">
    <property type="entry name" value="AMP-bd_C"/>
</dbReference>
<reference evidence="7 8" key="1">
    <citation type="submission" date="2023-09" db="EMBL/GenBank/DDBJ databases">
        <authorList>
            <person name="Rey-Velasco X."/>
        </authorList>
    </citation>
    <scope>NUCLEOTIDE SEQUENCE [LARGE SCALE GENOMIC DNA]</scope>
    <source>
        <strain evidence="7 8">P385</strain>
    </source>
</reference>
<keyword evidence="8" id="KW-1185">Reference proteome</keyword>
<dbReference type="SUPFAM" id="SSF56801">
    <property type="entry name" value="Acetyl-CoA synthetase-like"/>
    <property type="match status" value="1"/>
</dbReference>
<dbReference type="RefSeq" id="WP_311660020.1">
    <property type="nucleotide sequence ID" value="NZ_JAVRHY010000016.1"/>
</dbReference>
<dbReference type="PANTHER" id="PTHR43859:SF4">
    <property type="entry name" value="BUTANOATE--COA LIGASE AAE1-RELATED"/>
    <property type="match status" value="1"/>
</dbReference>
<dbReference type="InterPro" id="IPR042099">
    <property type="entry name" value="ANL_N_sf"/>
</dbReference>
<dbReference type="InterPro" id="IPR045851">
    <property type="entry name" value="AMP-bd_C_sf"/>
</dbReference>
<evidence type="ECO:0000256" key="3">
    <source>
        <dbReference type="ARBA" id="ARBA00022832"/>
    </source>
</evidence>
<dbReference type="PROSITE" id="PS00455">
    <property type="entry name" value="AMP_BINDING"/>
    <property type="match status" value="1"/>
</dbReference>
<comment type="similarity">
    <text evidence="1">Belongs to the ATP-dependent AMP-binding enzyme family.</text>
</comment>
<evidence type="ECO:0000259" key="6">
    <source>
        <dbReference type="Pfam" id="PF13193"/>
    </source>
</evidence>
<proteinExistence type="inferred from homology"/>
<name>A0ABU3BCL1_9GAMM</name>
<feature type="domain" description="AMP-binding enzyme C-terminal" evidence="6">
    <location>
        <begin position="447"/>
        <end position="521"/>
    </location>
</feature>
<dbReference type="Gene3D" id="3.30.300.30">
    <property type="match status" value="1"/>
</dbReference>
<protein>
    <submittedName>
        <fullName evidence="7">Long-chain fatty acid--CoA ligase</fullName>
    </submittedName>
</protein>
<dbReference type="EMBL" id="JAVRHY010000016">
    <property type="protein sequence ID" value="MDT0619532.1"/>
    <property type="molecule type" value="Genomic_DNA"/>
</dbReference>
<keyword evidence="2 7" id="KW-0436">Ligase</keyword>
<dbReference type="GO" id="GO:0016874">
    <property type="term" value="F:ligase activity"/>
    <property type="evidence" value="ECO:0007669"/>
    <property type="project" value="UniProtKB-KW"/>
</dbReference>
<dbReference type="InterPro" id="IPR000873">
    <property type="entry name" value="AMP-dep_synth/lig_dom"/>
</dbReference>
<evidence type="ECO:0000256" key="1">
    <source>
        <dbReference type="ARBA" id="ARBA00006432"/>
    </source>
</evidence>
<sequence>MQSTMMTRPLLLDDILEHAARQYPDTEIVSNMPDKSRHRYTYRDFYKRARQLSQALVNAGLKREERVATLMWNHYAHLEAYFGIPGAGGVLHTLNLRLAPDDIAWIANHASDRFLIVDGVLLPLLEKFADKVNFERIFVVSLTDQAIPDGMESYENFISEPADDFVYPDKDENDGCGMCYTSGTTGNPKGVLYSHRSTCLHSLVSALPDGMALSARDCVLPVVPMFHANAWGLPYSATLCGLKQVFPGPHMDAPSLLQLFEEEKVNLAGGVPTIWMAIIEALEAEPQRWKLPKMRMLVGGSAVPESMIRRFDKFDLSIIQAWGMTETSPLASMARLKPAFDDADEDARYKQRATAGFAAPFVDVRIQDDDGNILPWNGEDVGEIQCSGPWITAKYFDLDKSEDKFTDDGWLRTGDIAAIDRHGYIRITDRTKDVIKSGGEWISSVQLENEIMAHDKVAEAAVIARPHPKWGERPLACVVKKSGADLTADEVMDFLRGRMEKWMLPEAVTFIDEVPRTSTGKFNKLGLRQQFDDWDWDAA</sequence>
<keyword evidence="3" id="KW-0276">Fatty acid metabolism</keyword>
<feature type="domain" description="AMP-dependent synthetase/ligase" evidence="5">
    <location>
        <begin position="16"/>
        <end position="396"/>
    </location>
</feature>